<keyword evidence="3 5" id="KW-1133">Transmembrane helix</keyword>
<reference evidence="8" key="1">
    <citation type="submission" date="2016-06" db="EMBL/GenBank/DDBJ databases">
        <authorList>
            <person name="Sutton G."/>
            <person name="Brinkac L."/>
            <person name="Sanka R."/>
            <person name="Adams M."/>
            <person name="Lau E."/>
            <person name="Sam S."/>
            <person name="Sreng N."/>
            <person name="Him V."/>
            <person name="Kerleguer A."/>
            <person name="Cheng S."/>
        </authorList>
    </citation>
    <scope>NUCLEOTIDE SEQUENCE [LARGE SCALE GENOMIC DNA]</scope>
    <source>
        <strain evidence="8">E1876</strain>
    </source>
</reference>
<evidence type="ECO:0000256" key="2">
    <source>
        <dbReference type="ARBA" id="ARBA00022692"/>
    </source>
</evidence>
<evidence type="ECO:0000259" key="6">
    <source>
        <dbReference type="PROSITE" id="PS50850"/>
    </source>
</evidence>
<feature type="transmembrane region" description="Helical" evidence="5">
    <location>
        <begin position="324"/>
        <end position="343"/>
    </location>
</feature>
<dbReference type="PROSITE" id="PS50850">
    <property type="entry name" value="MFS"/>
    <property type="match status" value="1"/>
</dbReference>
<feature type="transmembrane region" description="Helical" evidence="5">
    <location>
        <begin position="33"/>
        <end position="51"/>
    </location>
</feature>
<accession>A0A1A2XM84</accession>
<name>A0A1A2XM84_MYCSD</name>
<comment type="subcellular location">
    <subcellularLocation>
        <location evidence="1">Cell membrane</location>
        <topology evidence="1">Multi-pass membrane protein</topology>
    </subcellularLocation>
</comment>
<dbReference type="InterPro" id="IPR036259">
    <property type="entry name" value="MFS_trans_sf"/>
</dbReference>
<dbReference type="InterPro" id="IPR011701">
    <property type="entry name" value="MFS"/>
</dbReference>
<evidence type="ECO:0000256" key="1">
    <source>
        <dbReference type="ARBA" id="ARBA00004651"/>
    </source>
</evidence>
<dbReference type="PANTHER" id="PTHR42910:SF1">
    <property type="entry name" value="MAJOR FACILITATOR SUPERFAMILY (MFS) PROFILE DOMAIN-CONTAINING PROTEIN"/>
    <property type="match status" value="1"/>
</dbReference>
<feature type="transmembrane region" description="Helical" evidence="5">
    <location>
        <begin position="63"/>
        <end position="81"/>
    </location>
</feature>
<keyword evidence="2 5" id="KW-0812">Transmembrane</keyword>
<feature type="transmembrane region" description="Helical" evidence="5">
    <location>
        <begin position="87"/>
        <end position="108"/>
    </location>
</feature>
<evidence type="ECO:0000313" key="8">
    <source>
        <dbReference type="Proteomes" id="UP000093943"/>
    </source>
</evidence>
<dbReference type="SUPFAM" id="SSF103473">
    <property type="entry name" value="MFS general substrate transporter"/>
    <property type="match status" value="1"/>
</dbReference>
<dbReference type="GO" id="GO:0005886">
    <property type="term" value="C:plasma membrane"/>
    <property type="evidence" value="ECO:0007669"/>
    <property type="project" value="UniProtKB-SubCell"/>
</dbReference>
<protein>
    <submittedName>
        <fullName evidence="7">Transporter</fullName>
    </submittedName>
</protein>
<feature type="transmembrane region" description="Helical" evidence="5">
    <location>
        <begin position="206"/>
        <end position="228"/>
    </location>
</feature>
<organism evidence="7 8">
    <name type="scientific">Mycolicibacter sinensis (strain JDM601)</name>
    <name type="common">Mycobacterium sinense</name>
    <dbReference type="NCBI Taxonomy" id="875328"/>
    <lineage>
        <taxon>Bacteria</taxon>
        <taxon>Bacillati</taxon>
        <taxon>Actinomycetota</taxon>
        <taxon>Actinomycetes</taxon>
        <taxon>Mycobacteriales</taxon>
        <taxon>Mycobacteriaceae</taxon>
        <taxon>Mycolicibacter</taxon>
    </lineage>
</organism>
<feature type="transmembrane region" description="Helical" evidence="5">
    <location>
        <begin position="349"/>
        <end position="372"/>
    </location>
</feature>
<dbReference type="CDD" id="cd17324">
    <property type="entry name" value="MFS_NepI_like"/>
    <property type="match status" value="1"/>
</dbReference>
<dbReference type="GO" id="GO:0022857">
    <property type="term" value="F:transmembrane transporter activity"/>
    <property type="evidence" value="ECO:0007669"/>
    <property type="project" value="InterPro"/>
</dbReference>
<dbReference type="EMBL" id="LZKG01000139">
    <property type="protein sequence ID" value="OBI26273.1"/>
    <property type="molecule type" value="Genomic_DNA"/>
</dbReference>
<sequence>MALTSGLVVANSYYAQPLVDTIAGHFHASTTRVGLIVTASQVGYAIGLALLVPLGDLLERRRLLTWMLAGTCVCLLGMAFAPSWPVLAVAAVLVGLGSVVGQVLVPFAATLARDDERGQVIGSVMTGLLLGILLSRVVAGLIAAVAGWRAVFVVAAALMLVACALVRALPLHPPAVTMSYGRLLGSVVAIIREEPVLRLRMAYGMLTYASFGVFWTSVGFMLAGGIYHWSDGQIGLFTLFGVAGALAAKFAGAFADRGYARWQTGVFTAVTALSFLLLWAGQSRVALLAVGVALLDLGIQGTHISNQSVFYPLRPTARSRLNTAYMTGYFTAGSLGSVASAVVYGAWGWGAVCVLGAVFPVLGTLVWIGEVWPQRCYARR</sequence>
<dbReference type="PANTHER" id="PTHR42910">
    <property type="entry name" value="TRANSPORTER SCO4007-RELATED"/>
    <property type="match status" value="1"/>
</dbReference>
<evidence type="ECO:0000313" key="7">
    <source>
        <dbReference type="EMBL" id="OBI26273.1"/>
    </source>
</evidence>
<feature type="transmembrane region" description="Helical" evidence="5">
    <location>
        <begin position="150"/>
        <end position="169"/>
    </location>
</feature>
<feature type="transmembrane region" description="Helical" evidence="5">
    <location>
        <begin position="234"/>
        <end position="255"/>
    </location>
</feature>
<gene>
    <name evidence="7" type="ORF">A5710_07480</name>
</gene>
<dbReference type="AlphaFoldDB" id="A0A1A2XM84"/>
<feature type="transmembrane region" description="Helical" evidence="5">
    <location>
        <begin position="120"/>
        <end position="144"/>
    </location>
</feature>
<proteinExistence type="predicted"/>
<feature type="domain" description="Major facilitator superfamily (MFS) profile" evidence="6">
    <location>
        <begin position="1"/>
        <end position="375"/>
    </location>
</feature>
<evidence type="ECO:0000256" key="5">
    <source>
        <dbReference type="SAM" id="Phobius"/>
    </source>
</evidence>
<dbReference type="Gene3D" id="1.20.1250.20">
    <property type="entry name" value="MFS general substrate transporter like domains"/>
    <property type="match status" value="1"/>
</dbReference>
<dbReference type="Pfam" id="PF07690">
    <property type="entry name" value="MFS_1"/>
    <property type="match status" value="1"/>
</dbReference>
<dbReference type="Proteomes" id="UP000093943">
    <property type="component" value="Unassembled WGS sequence"/>
</dbReference>
<evidence type="ECO:0000256" key="4">
    <source>
        <dbReference type="ARBA" id="ARBA00023136"/>
    </source>
</evidence>
<dbReference type="InterPro" id="IPR020846">
    <property type="entry name" value="MFS_dom"/>
</dbReference>
<keyword evidence="4 5" id="KW-0472">Membrane</keyword>
<evidence type="ECO:0000256" key="3">
    <source>
        <dbReference type="ARBA" id="ARBA00022989"/>
    </source>
</evidence>
<comment type="caution">
    <text evidence="7">The sequence shown here is derived from an EMBL/GenBank/DDBJ whole genome shotgun (WGS) entry which is preliminary data.</text>
</comment>